<name>A0A812E1P0_ACAPH</name>
<evidence type="ECO:0000256" key="1">
    <source>
        <dbReference type="SAM" id="MobiDB-lite"/>
    </source>
</evidence>
<dbReference type="Proteomes" id="UP000597762">
    <property type="component" value="Unassembled WGS sequence"/>
</dbReference>
<feature type="region of interest" description="Disordered" evidence="1">
    <location>
        <begin position="64"/>
        <end position="86"/>
    </location>
</feature>
<gene>
    <name evidence="2" type="ORF">SPHA_66606</name>
</gene>
<sequence>MHTYTFYKDSPLSLSLFLSLSHCLSLSLSISLCLSLCLSVCLSLCPRRSRPCTLYITSVATTRSNGPVSSSDLVDDDSTPTGSVHVRSGQRLHCRPRFARVTSSAPMPGEDDQNPTVFRRKSPNKFSVGEAADRSLTSHWHFRNDDCCFRSDLFLDRNLSRTTANHRQVQFSSVVRHFYSQSRLFGDTMFFRLLRNAGSATLSSPHILSSIPKLYPLIPFIQFFFIRVRTLALFLCEGPKIARKFNSFINSFNILNRRRIIIFAAPFVRTFFFFCNH</sequence>
<accession>A0A812E1P0</accession>
<keyword evidence="3" id="KW-1185">Reference proteome</keyword>
<evidence type="ECO:0000313" key="3">
    <source>
        <dbReference type="Proteomes" id="UP000597762"/>
    </source>
</evidence>
<organism evidence="2 3">
    <name type="scientific">Acanthosepion pharaonis</name>
    <name type="common">Pharaoh cuttlefish</name>
    <name type="synonym">Sepia pharaonis</name>
    <dbReference type="NCBI Taxonomy" id="158019"/>
    <lineage>
        <taxon>Eukaryota</taxon>
        <taxon>Metazoa</taxon>
        <taxon>Spiralia</taxon>
        <taxon>Lophotrochozoa</taxon>
        <taxon>Mollusca</taxon>
        <taxon>Cephalopoda</taxon>
        <taxon>Coleoidea</taxon>
        <taxon>Decapodiformes</taxon>
        <taxon>Sepiida</taxon>
        <taxon>Sepiina</taxon>
        <taxon>Sepiidae</taxon>
        <taxon>Acanthosepion</taxon>
    </lineage>
</organism>
<dbReference type="AlphaFoldDB" id="A0A812E1P0"/>
<comment type="caution">
    <text evidence="2">The sequence shown here is derived from an EMBL/GenBank/DDBJ whole genome shotgun (WGS) entry which is preliminary data.</text>
</comment>
<protein>
    <submittedName>
        <fullName evidence="2">Uncharacterized protein</fullName>
    </submittedName>
</protein>
<proteinExistence type="predicted"/>
<reference evidence="2" key="1">
    <citation type="submission" date="2021-01" db="EMBL/GenBank/DDBJ databases">
        <authorList>
            <person name="Li R."/>
            <person name="Bekaert M."/>
        </authorList>
    </citation>
    <scope>NUCLEOTIDE SEQUENCE</scope>
    <source>
        <strain evidence="2">Farmed</strain>
    </source>
</reference>
<dbReference type="EMBL" id="CAHIKZ030004810">
    <property type="protein sequence ID" value="CAE1315792.1"/>
    <property type="molecule type" value="Genomic_DNA"/>
</dbReference>
<evidence type="ECO:0000313" key="2">
    <source>
        <dbReference type="EMBL" id="CAE1315792.1"/>
    </source>
</evidence>